<dbReference type="AlphaFoldDB" id="A0A7S3P0J0"/>
<protein>
    <submittedName>
        <fullName evidence="1">Uncharacterized protein</fullName>
    </submittedName>
</protein>
<name>A0A7S3P0J0_9STRA</name>
<accession>A0A7S3P0J0</accession>
<sequence length="155" mass="17898">MRLPEFKRLLVNIGFDITLNTTQANFVRQCRRLREWILKHGGVKPACPPYRKPDTRDDKEWAAYRFRNYVLGKFLEEPRRSENFVAETSSISSMPTLVKIMDPTKKVIIDGSTNFSRRTTVAPCAATEIQWNSWNATVAIPFVIANLVPRLRRDG</sequence>
<reference evidence="1" key="1">
    <citation type="submission" date="2021-01" db="EMBL/GenBank/DDBJ databases">
        <authorList>
            <person name="Corre E."/>
            <person name="Pelletier E."/>
            <person name="Niang G."/>
            <person name="Scheremetjew M."/>
            <person name="Finn R."/>
            <person name="Kale V."/>
            <person name="Holt S."/>
            <person name="Cochrane G."/>
            <person name="Meng A."/>
            <person name="Brown T."/>
            <person name="Cohen L."/>
        </authorList>
    </citation>
    <scope>NUCLEOTIDE SEQUENCE</scope>
    <source>
        <strain evidence="1">CCMP127</strain>
    </source>
</reference>
<evidence type="ECO:0000313" key="1">
    <source>
        <dbReference type="EMBL" id="CAE0403765.1"/>
    </source>
</evidence>
<organism evidence="1">
    <name type="scientific">Amphora coffeiformis</name>
    <dbReference type="NCBI Taxonomy" id="265554"/>
    <lineage>
        <taxon>Eukaryota</taxon>
        <taxon>Sar</taxon>
        <taxon>Stramenopiles</taxon>
        <taxon>Ochrophyta</taxon>
        <taxon>Bacillariophyta</taxon>
        <taxon>Bacillariophyceae</taxon>
        <taxon>Bacillariophycidae</taxon>
        <taxon>Thalassiophysales</taxon>
        <taxon>Catenulaceae</taxon>
        <taxon>Amphora</taxon>
    </lineage>
</organism>
<gene>
    <name evidence="1" type="ORF">ACOF00016_LOCUS1955</name>
</gene>
<proteinExistence type="predicted"/>
<dbReference type="EMBL" id="HBIM01002236">
    <property type="protein sequence ID" value="CAE0403765.1"/>
    <property type="molecule type" value="Transcribed_RNA"/>
</dbReference>